<dbReference type="EMBL" id="OOGT01000171">
    <property type="protein sequence ID" value="SPL71767.1"/>
    <property type="molecule type" value="Genomic_DNA"/>
</dbReference>
<name>A0A2U3N253_9GAMM</name>
<keyword evidence="2" id="KW-1185">Reference proteome</keyword>
<evidence type="ECO:0000313" key="1">
    <source>
        <dbReference type="EMBL" id="SPL71767.1"/>
    </source>
</evidence>
<organism evidence="1 2">
    <name type="scientific">Acinetobacter stercoris</name>
    <dbReference type="NCBI Taxonomy" id="2126983"/>
    <lineage>
        <taxon>Bacteria</taxon>
        <taxon>Pseudomonadati</taxon>
        <taxon>Pseudomonadota</taxon>
        <taxon>Gammaproteobacteria</taxon>
        <taxon>Moraxellales</taxon>
        <taxon>Moraxellaceae</taxon>
        <taxon>Acinetobacter</taxon>
    </lineage>
</organism>
<dbReference type="RefSeq" id="WP_121975184.1">
    <property type="nucleotide sequence ID" value="NZ_OOGT01000171.1"/>
</dbReference>
<dbReference type="InterPro" id="IPR020518">
    <property type="entry name" value="Tscrpt_reg_PrtN"/>
</dbReference>
<reference evidence="2" key="1">
    <citation type="submission" date="2018-03" db="EMBL/GenBank/DDBJ databases">
        <authorList>
            <person name="Blom J."/>
        </authorList>
    </citation>
    <scope>NUCLEOTIDE SEQUENCE [LARGE SCALE GENOMIC DNA]</scope>
    <source>
        <strain evidence="2">KPC-SM-21</strain>
    </source>
</reference>
<evidence type="ECO:0000313" key="2">
    <source>
        <dbReference type="Proteomes" id="UP000245974"/>
    </source>
</evidence>
<dbReference type="AlphaFoldDB" id="A0A2U3N253"/>
<protein>
    <submittedName>
        <fullName evidence="1">Pyocin activator protein PrtN</fullName>
    </submittedName>
</protein>
<dbReference type="OrthoDB" id="982642at2"/>
<accession>A0A2U3N253</accession>
<dbReference type="Proteomes" id="UP000245974">
    <property type="component" value="Unassembled WGS sequence"/>
</dbReference>
<dbReference type="InParanoid" id="A0A2U3N253"/>
<sequence>MEHFNFTTYDYLFLKYRSVVVKLVDIADEYYPALKKATINKMANDNEFPFPVFKIDQKSRTSPYFVNIKDLADALDKEHQTASKDFATFHR</sequence>
<dbReference type="Pfam" id="PF11112">
    <property type="entry name" value="PyocinActivator"/>
    <property type="match status" value="1"/>
</dbReference>
<gene>
    <name evidence="1" type="ORF">KPC_2945</name>
</gene>
<proteinExistence type="predicted"/>
<dbReference type="GO" id="GO:0006355">
    <property type="term" value="P:regulation of DNA-templated transcription"/>
    <property type="evidence" value="ECO:0007669"/>
    <property type="project" value="InterPro"/>
</dbReference>